<evidence type="ECO:0000313" key="3">
    <source>
        <dbReference type="Proteomes" id="UP001501705"/>
    </source>
</evidence>
<comment type="caution">
    <text evidence="2">The sequence shown here is derived from an EMBL/GenBank/DDBJ whole genome shotgun (WGS) entry which is preliminary data.</text>
</comment>
<protein>
    <submittedName>
        <fullName evidence="2">Uncharacterized protein</fullName>
    </submittedName>
</protein>
<feature type="compositionally biased region" description="Low complexity" evidence="1">
    <location>
        <begin position="7"/>
        <end position="20"/>
    </location>
</feature>
<name>A0ABP4PTA5_9ACTN</name>
<proteinExistence type="predicted"/>
<keyword evidence="3" id="KW-1185">Reference proteome</keyword>
<sequence>MTCFATARQRAQSARSPAPSKETTTKSGGFPFGNRLGKLLVTGAAAGKPVPGAVGAGVVGDGIVDDVVGEGIVDDGVVDDGPEGVGFAGGVLGFESLGLPAEVPDLPGVGAPDGATSAHPASTAAPTNAAAARFTPGLTTYLLTHGITRRLVRNTPARANRGGDR</sequence>
<dbReference type="EMBL" id="BAAAPH010000017">
    <property type="protein sequence ID" value="GAA1587999.1"/>
    <property type="molecule type" value="Genomic_DNA"/>
</dbReference>
<evidence type="ECO:0000256" key="1">
    <source>
        <dbReference type="SAM" id="MobiDB-lite"/>
    </source>
</evidence>
<accession>A0ABP4PTA5</accession>
<evidence type="ECO:0000313" key="2">
    <source>
        <dbReference type="EMBL" id="GAA1587999.1"/>
    </source>
</evidence>
<feature type="region of interest" description="Disordered" evidence="1">
    <location>
        <begin position="1"/>
        <end position="30"/>
    </location>
</feature>
<gene>
    <name evidence="2" type="ORF">GCM10009804_50130</name>
</gene>
<reference evidence="3" key="1">
    <citation type="journal article" date="2019" name="Int. J. Syst. Evol. Microbiol.">
        <title>The Global Catalogue of Microorganisms (GCM) 10K type strain sequencing project: providing services to taxonomists for standard genome sequencing and annotation.</title>
        <authorList>
            <consortium name="The Broad Institute Genomics Platform"/>
            <consortium name="The Broad Institute Genome Sequencing Center for Infectious Disease"/>
            <person name="Wu L."/>
            <person name="Ma J."/>
        </authorList>
    </citation>
    <scope>NUCLEOTIDE SEQUENCE [LARGE SCALE GENOMIC DNA]</scope>
    <source>
        <strain evidence="3">JCM 15572</strain>
    </source>
</reference>
<organism evidence="2 3">
    <name type="scientific">Kribbella hippodromi</name>
    <dbReference type="NCBI Taxonomy" id="434347"/>
    <lineage>
        <taxon>Bacteria</taxon>
        <taxon>Bacillati</taxon>
        <taxon>Actinomycetota</taxon>
        <taxon>Actinomycetes</taxon>
        <taxon>Propionibacteriales</taxon>
        <taxon>Kribbellaceae</taxon>
        <taxon>Kribbella</taxon>
    </lineage>
</organism>
<dbReference type="Proteomes" id="UP001501705">
    <property type="component" value="Unassembled WGS sequence"/>
</dbReference>